<gene>
    <name evidence="3" type="ORF">D9613_001414</name>
</gene>
<dbReference type="Proteomes" id="UP000521872">
    <property type="component" value="Unassembled WGS sequence"/>
</dbReference>
<dbReference type="PANTHER" id="PTHR43830">
    <property type="entry name" value="PROTEIN PSP1"/>
    <property type="match status" value="1"/>
</dbReference>
<accession>A0A8H4R5F9</accession>
<feature type="compositionally biased region" description="Polar residues" evidence="1">
    <location>
        <begin position="65"/>
        <end position="77"/>
    </location>
</feature>
<organism evidence="3 4">
    <name type="scientific">Agrocybe pediades</name>
    <dbReference type="NCBI Taxonomy" id="84607"/>
    <lineage>
        <taxon>Eukaryota</taxon>
        <taxon>Fungi</taxon>
        <taxon>Dikarya</taxon>
        <taxon>Basidiomycota</taxon>
        <taxon>Agaricomycotina</taxon>
        <taxon>Agaricomycetes</taxon>
        <taxon>Agaricomycetidae</taxon>
        <taxon>Agaricales</taxon>
        <taxon>Agaricineae</taxon>
        <taxon>Strophariaceae</taxon>
        <taxon>Agrocybe</taxon>
    </lineage>
</organism>
<dbReference type="GO" id="GO:0005737">
    <property type="term" value="C:cytoplasm"/>
    <property type="evidence" value="ECO:0007669"/>
    <property type="project" value="TreeGrafter"/>
</dbReference>
<reference evidence="3 4" key="1">
    <citation type="submission" date="2019-12" db="EMBL/GenBank/DDBJ databases">
        <authorList>
            <person name="Floudas D."/>
            <person name="Bentzer J."/>
            <person name="Ahren D."/>
            <person name="Johansson T."/>
            <person name="Persson P."/>
            <person name="Tunlid A."/>
        </authorList>
    </citation>
    <scope>NUCLEOTIDE SEQUENCE [LARGE SCALE GENOMIC DNA]</scope>
    <source>
        <strain evidence="3 4">CBS 102.39</strain>
    </source>
</reference>
<feature type="compositionally biased region" description="Low complexity" evidence="1">
    <location>
        <begin position="337"/>
        <end position="348"/>
    </location>
</feature>
<feature type="region of interest" description="Disordered" evidence="1">
    <location>
        <begin position="607"/>
        <end position="643"/>
    </location>
</feature>
<evidence type="ECO:0000313" key="4">
    <source>
        <dbReference type="Proteomes" id="UP000521872"/>
    </source>
</evidence>
<dbReference type="InterPro" id="IPR047767">
    <property type="entry name" value="PSP1-like"/>
</dbReference>
<name>A0A8H4R5F9_9AGAR</name>
<sequence length="738" mass="81501">MDRSYDYTDEDDRRSRFQHSTGTENTSVPLRERAASQPPRSSDHTTFLSSPPTQHFIPSSLGGAWNNSRMLSPNRGQPQPIPIRSSSFSAQHNHFSSAMRERAFPSTFEDDESELSDTYDERFVPPSLSRGRTYNQDPSRSRSQSLATGRPGPVGSPYSSSTMQSWNESYLSSHSNPMNIPGRYGDIKPPSQSRYGSLGAMARSPSSFNSSSSGYNNRNQDISNMSPFVRDVGQILLDDGSAFRELWAGMNPPRDENGGGGSGTTSRRHSVSVVQPRRGNIVGFDAPGMDNTNDSPHSTFQSVYGNRGGSRLLLDEDELASDLGLLNINRNEPPPQSSSQHPPSQPSSLPIYAPLSRSPPSRDLMTNYQSINLSIPGGNSGYSRQPIGTPSDGDFSAGGNSDYDEFSSQNQYENSRNQQQQQQQELTARFIPGQGIQYSNPQQHQYQQQQHGGHHNSNSIGGGNSQYVRARAPSYTSTNSMQSPISPGTRPINPQQPPYYPQAQRRLSDAQQQHGYHQQPPTPSSSQHPTNLADLGKGVPLHSVPSSWPLFIVEFKAGRTDLFYCTDVSQDIRVGDLVIVEADRGKDLGKVVNDRITIAEVEAFQREQSEKGFGGHSGMDANGQPLSPGAGGSAGGPGGKKEINPKMIYKKAGQQDMQLLATKMEDETKALALCQSKVRAKKLPMEVVDAEYQWDRRKLTFYFVAEKRIDFRELVRELFRLYKTRIWMASLQGGAFDQ</sequence>
<feature type="compositionally biased region" description="Polar residues" evidence="1">
    <location>
        <begin position="290"/>
        <end position="304"/>
    </location>
</feature>
<evidence type="ECO:0000256" key="1">
    <source>
        <dbReference type="SAM" id="MobiDB-lite"/>
    </source>
</evidence>
<feature type="compositionally biased region" description="Polar residues" evidence="1">
    <location>
        <begin position="18"/>
        <end position="28"/>
    </location>
</feature>
<feature type="compositionally biased region" description="Polar residues" evidence="1">
    <location>
        <begin position="38"/>
        <end position="57"/>
    </location>
</feature>
<feature type="compositionally biased region" description="Polar residues" evidence="1">
    <location>
        <begin position="130"/>
        <end position="147"/>
    </location>
</feature>
<dbReference type="EMBL" id="JAACJL010000001">
    <property type="protein sequence ID" value="KAF4623929.1"/>
    <property type="molecule type" value="Genomic_DNA"/>
</dbReference>
<feature type="compositionally biased region" description="Polar residues" evidence="1">
    <location>
        <begin position="364"/>
        <end position="373"/>
    </location>
</feature>
<feature type="region of interest" description="Disordered" evidence="1">
    <location>
        <begin position="326"/>
        <end position="538"/>
    </location>
</feature>
<feature type="compositionally biased region" description="Low complexity" evidence="1">
    <location>
        <begin position="437"/>
        <end position="459"/>
    </location>
</feature>
<feature type="compositionally biased region" description="Polar residues" evidence="1">
    <location>
        <begin position="84"/>
        <end position="96"/>
    </location>
</feature>
<feature type="compositionally biased region" description="Gly residues" evidence="1">
    <location>
        <begin position="629"/>
        <end position="638"/>
    </location>
</feature>
<dbReference type="PROSITE" id="PS51411">
    <property type="entry name" value="PSP1_C"/>
    <property type="match status" value="1"/>
</dbReference>
<evidence type="ECO:0000259" key="2">
    <source>
        <dbReference type="PROSITE" id="PS51411"/>
    </source>
</evidence>
<feature type="compositionally biased region" description="Low complexity" evidence="1">
    <location>
        <begin position="204"/>
        <end position="219"/>
    </location>
</feature>
<feature type="compositionally biased region" description="Polar residues" evidence="1">
    <location>
        <begin position="474"/>
        <end position="486"/>
    </location>
</feature>
<dbReference type="PANTHER" id="PTHR43830:SF3">
    <property type="entry name" value="PROTEIN PSP1"/>
    <property type="match status" value="1"/>
</dbReference>
<feature type="compositionally biased region" description="Acidic residues" evidence="1">
    <location>
        <begin position="108"/>
        <end position="118"/>
    </location>
</feature>
<evidence type="ECO:0000313" key="3">
    <source>
        <dbReference type="EMBL" id="KAF4623929.1"/>
    </source>
</evidence>
<dbReference type="Pfam" id="PF04468">
    <property type="entry name" value="PSP1"/>
    <property type="match status" value="1"/>
</dbReference>
<proteinExistence type="predicted"/>
<feature type="region of interest" description="Disordered" evidence="1">
    <location>
        <begin position="247"/>
        <end position="304"/>
    </location>
</feature>
<feature type="domain" description="PSP1 C-terminal" evidence="2">
    <location>
        <begin position="646"/>
        <end position="731"/>
    </location>
</feature>
<feature type="compositionally biased region" description="Basic and acidic residues" evidence="1">
    <location>
        <begin position="1"/>
        <end position="15"/>
    </location>
</feature>
<dbReference type="AlphaFoldDB" id="A0A8H4R5F9"/>
<feature type="compositionally biased region" description="Low complexity" evidence="1">
    <location>
        <begin position="407"/>
        <end position="424"/>
    </location>
</feature>
<comment type="caution">
    <text evidence="3">The sequence shown here is derived from an EMBL/GenBank/DDBJ whole genome shotgun (WGS) entry which is preliminary data.</text>
</comment>
<dbReference type="NCBIfam" id="NF041131">
    <property type="entry name" value="RicT_YaaT_fam"/>
    <property type="match status" value="1"/>
</dbReference>
<feature type="region of interest" description="Disordered" evidence="1">
    <location>
        <begin position="181"/>
        <end position="219"/>
    </location>
</feature>
<feature type="region of interest" description="Disordered" evidence="1">
    <location>
        <begin position="1"/>
        <end position="164"/>
    </location>
</feature>
<protein>
    <recommendedName>
        <fullName evidence="2">PSP1 C-terminal domain-containing protein</fullName>
    </recommendedName>
</protein>
<dbReference type="InterPro" id="IPR007557">
    <property type="entry name" value="PSP1_C"/>
</dbReference>
<keyword evidence="4" id="KW-1185">Reference proteome</keyword>